<reference evidence="13 14" key="1">
    <citation type="submission" date="2017-04" db="EMBL/GenBank/DDBJ databases">
        <title>Novel microbial lineages endemic to geothermal iron-oxide mats fill important gaps in the evolutionary history of Archaea.</title>
        <authorList>
            <person name="Jay Z.J."/>
            <person name="Beam J.P."/>
            <person name="Dlakic M."/>
            <person name="Rusch D.B."/>
            <person name="Kozubal M.A."/>
            <person name="Inskeep W.P."/>
        </authorList>
    </citation>
    <scope>NUCLEOTIDE SEQUENCE [LARGE SCALE GENOMIC DNA]</scope>
    <source>
        <strain evidence="13">OSP_D</strain>
    </source>
</reference>
<feature type="binding site" evidence="12">
    <location>
        <position position="135"/>
    </location>
    <ligand>
        <name>NAD(+)</name>
        <dbReference type="ChEBI" id="CHEBI:57540"/>
    </ligand>
</feature>
<dbReference type="InterPro" id="IPR016205">
    <property type="entry name" value="Glycerol_DH"/>
</dbReference>
<keyword evidence="9" id="KW-1208">Phospholipid metabolism</keyword>
<feature type="binding site" evidence="12">
    <location>
        <begin position="104"/>
        <end position="108"/>
    </location>
    <ligand>
        <name>NAD(+)</name>
        <dbReference type="ChEBI" id="CHEBI:57540"/>
    </ligand>
</feature>
<dbReference type="GO" id="GO:0016614">
    <property type="term" value="F:oxidoreductase activity, acting on CH-OH group of donors"/>
    <property type="evidence" value="ECO:0007669"/>
    <property type="project" value="InterPro"/>
</dbReference>
<evidence type="ECO:0000313" key="14">
    <source>
        <dbReference type="Proteomes" id="UP000240880"/>
    </source>
</evidence>
<dbReference type="PANTHER" id="PTHR43616:SF5">
    <property type="entry name" value="GLYCEROL DEHYDROGENASE 1"/>
    <property type="match status" value="1"/>
</dbReference>
<dbReference type="Gene3D" id="1.20.1090.10">
    <property type="entry name" value="Dehydroquinate synthase-like - alpha domain"/>
    <property type="match status" value="1"/>
</dbReference>
<name>A0A2R6A7W9_9ARCH</name>
<evidence type="ECO:0000313" key="13">
    <source>
        <dbReference type="EMBL" id="PSN82425.1"/>
    </source>
</evidence>
<feature type="binding site" evidence="10">
    <location>
        <position position="258"/>
    </location>
    <ligand>
        <name>glycerol</name>
        <dbReference type="ChEBI" id="CHEBI:17754"/>
    </ligand>
</feature>
<evidence type="ECO:0000256" key="3">
    <source>
        <dbReference type="ARBA" id="ARBA00022723"/>
    </source>
</evidence>
<evidence type="ECO:0000256" key="8">
    <source>
        <dbReference type="ARBA" id="ARBA00023209"/>
    </source>
</evidence>
<keyword evidence="7" id="KW-0443">Lipid metabolism</keyword>
<dbReference type="Gene3D" id="3.40.50.1970">
    <property type="match status" value="1"/>
</dbReference>
<keyword evidence="5" id="KW-0560">Oxidoreductase</keyword>
<dbReference type="PANTHER" id="PTHR43616">
    <property type="entry name" value="GLYCEROL DEHYDROGENASE"/>
    <property type="match status" value="1"/>
</dbReference>
<evidence type="ECO:0000256" key="9">
    <source>
        <dbReference type="ARBA" id="ARBA00023264"/>
    </source>
</evidence>
<gene>
    <name evidence="13" type="ORF">B9Q01_08075</name>
</gene>
<feature type="binding site" evidence="10">
    <location>
        <position position="178"/>
    </location>
    <ligand>
        <name>glycerol</name>
        <dbReference type="ChEBI" id="CHEBI:17754"/>
    </ligand>
</feature>
<evidence type="ECO:0008006" key="15">
    <source>
        <dbReference type="Google" id="ProtNLM"/>
    </source>
</evidence>
<dbReference type="CDD" id="cd08173">
    <property type="entry name" value="Gro1PDH"/>
    <property type="match status" value="1"/>
</dbReference>
<comment type="caution">
    <text evidence="13">The sequence shown here is derived from an EMBL/GenBank/DDBJ whole genome shotgun (WGS) entry which is preliminary data.</text>
</comment>
<dbReference type="PIRSF" id="PIRSF000112">
    <property type="entry name" value="Glycerol_dehydrogenase"/>
    <property type="match status" value="1"/>
</dbReference>
<organism evidence="13 14">
    <name type="scientific">Candidatus Marsarchaeota G1 archaeon OSP_D</name>
    <dbReference type="NCBI Taxonomy" id="1978155"/>
    <lineage>
        <taxon>Archaea</taxon>
        <taxon>Candidatus Marsarchaeota</taxon>
        <taxon>Candidatus Marsarchaeota group 1</taxon>
    </lineage>
</organism>
<evidence type="ECO:0000256" key="2">
    <source>
        <dbReference type="ARBA" id="ARBA00022516"/>
    </source>
</evidence>
<comment type="cofactor">
    <cofactor evidence="10">
        <name>Zn(2+)</name>
        <dbReference type="ChEBI" id="CHEBI:29105"/>
    </cofactor>
    <text evidence="10">Binds 1 zinc ion per subunit.</text>
</comment>
<keyword evidence="10" id="KW-0862">Zinc</keyword>
<accession>A0A2R6A7W9</accession>
<evidence type="ECO:0000256" key="7">
    <source>
        <dbReference type="ARBA" id="ARBA00023098"/>
    </source>
</evidence>
<evidence type="ECO:0000256" key="10">
    <source>
        <dbReference type="PIRSR" id="PIRSR000112-1"/>
    </source>
</evidence>
<keyword evidence="3 10" id="KW-0479">Metal-binding</keyword>
<keyword evidence="1" id="KW-0963">Cytoplasm</keyword>
<feature type="binding site" evidence="10">
    <location>
        <position position="273"/>
    </location>
    <ligand>
        <name>glycerol</name>
        <dbReference type="ChEBI" id="CHEBI:17754"/>
    </ligand>
</feature>
<proteinExistence type="predicted"/>
<dbReference type="AlphaFoldDB" id="A0A2R6A7W9"/>
<dbReference type="SUPFAM" id="SSF56796">
    <property type="entry name" value="Dehydroquinate synthase-like"/>
    <property type="match status" value="1"/>
</dbReference>
<dbReference type="Proteomes" id="UP000240880">
    <property type="component" value="Unassembled WGS sequence"/>
</dbReference>
<keyword evidence="6 12" id="KW-0520">NAD</keyword>
<evidence type="ECO:0000256" key="12">
    <source>
        <dbReference type="PIRSR" id="PIRSR000112-3"/>
    </source>
</evidence>
<evidence type="ECO:0000256" key="1">
    <source>
        <dbReference type="ARBA" id="ARBA00022490"/>
    </source>
</evidence>
<evidence type="ECO:0000256" key="4">
    <source>
        <dbReference type="ARBA" id="ARBA00022857"/>
    </source>
</evidence>
<sequence length="355" mass="38531">MNASRGEARLKIIKFTSSIVAGLGSIKHLDEALESQNIPKRVAIVCGNTTYLIAGRDAYDVLNSTGYDVSLIVREFRATLGDSEALVDELKQKRVQAIVGVGGGTIIDISKYAANKLGIPLVSVPTTLSSDAIATGYSVLWQKGLKQAIPTSFPALVIGDYDILSKQPPRFISAGIGDMLSKITALPDWRLGFWLAGEKYNDFAAKLAAYEVELLISRLDDIAKKNYIGIETLFLAEVFDGYLMQIAGTTRVAAGSEHLFCFAMEQLSDKGLHGEYCALGSIIMEYLQVGERGRVRQLLERVGAPTSASELGIDKSVVVKALTMAHKMRNWYTVLGTVGLSEASAERLARYARVV</sequence>
<dbReference type="GO" id="GO:0046872">
    <property type="term" value="F:metal ion binding"/>
    <property type="evidence" value="ECO:0007669"/>
    <property type="project" value="UniProtKB-KW"/>
</dbReference>
<dbReference type="InterPro" id="IPR032837">
    <property type="entry name" value="G1PDH"/>
</dbReference>
<protein>
    <recommendedName>
        <fullName evidence="15">Glycerol dehydrogenase</fullName>
    </recommendedName>
</protein>
<dbReference type="EMBL" id="NEXC01000075">
    <property type="protein sequence ID" value="PSN82425.1"/>
    <property type="molecule type" value="Genomic_DNA"/>
</dbReference>
<dbReference type="Pfam" id="PF13685">
    <property type="entry name" value="Fe-ADH_2"/>
    <property type="match status" value="1"/>
</dbReference>
<keyword evidence="2" id="KW-0444">Lipid biosynthesis</keyword>
<evidence type="ECO:0000256" key="6">
    <source>
        <dbReference type="ARBA" id="ARBA00023027"/>
    </source>
</evidence>
<feature type="binding site" evidence="11">
    <location>
        <position position="131"/>
    </location>
    <ligand>
        <name>glycerol</name>
        <dbReference type="ChEBI" id="CHEBI:17754"/>
    </ligand>
</feature>
<keyword evidence="4" id="KW-0521">NADP</keyword>
<keyword evidence="8" id="KW-0594">Phospholipid biosynthesis</keyword>
<evidence type="ECO:0000256" key="11">
    <source>
        <dbReference type="PIRSR" id="PIRSR000112-2"/>
    </source>
</evidence>
<evidence type="ECO:0000256" key="5">
    <source>
        <dbReference type="ARBA" id="ARBA00023002"/>
    </source>
</evidence>
<dbReference type="GO" id="GO:0008654">
    <property type="term" value="P:phospholipid biosynthetic process"/>
    <property type="evidence" value="ECO:0007669"/>
    <property type="project" value="UniProtKB-KW"/>
</dbReference>
<feature type="binding site" evidence="12">
    <location>
        <begin position="126"/>
        <end position="129"/>
    </location>
    <ligand>
        <name>NAD(+)</name>
        <dbReference type="ChEBI" id="CHEBI:57540"/>
    </ligand>
</feature>